<feature type="non-terminal residue" evidence="1">
    <location>
        <position position="1"/>
    </location>
</feature>
<gene>
    <name evidence="1" type="ORF">D1B31_23830</name>
</gene>
<comment type="caution">
    <text evidence="1">The sequence shown here is derived from an EMBL/GenBank/DDBJ whole genome shotgun (WGS) entry which is preliminary data.</text>
</comment>
<dbReference type="Proteomes" id="UP000284416">
    <property type="component" value="Unassembled WGS sequence"/>
</dbReference>
<dbReference type="AlphaFoldDB" id="A0A417YBT2"/>
<evidence type="ECO:0000313" key="1">
    <source>
        <dbReference type="EMBL" id="RHW30149.1"/>
    </source>
</evidence>
<dbReference type="EMBL" id="QWEG01000053">
    <property type="protein sequence ID" value="RHW30149.1"/>
    <property type="molecule type" value="Genomic_DNA"/>
</dbReference>
<accession>A0A417YBT2</accession>
<reference evidence="1 2" key="1">
    <citation type="journal article" date="2017" name="Int. J. Syst. Evol. Microbiol.">
        <title>Bacillus notoginsengisoli sp. nov., a novel bacterium isolated from the rhizosphere of Panax notoginseng.</title>
        <authorList>
            <person name="Zhang M.Y."/>
            <person name="Cheng J."/>
            <person name="Cai Y."/>
            <person name="Zhang T.Y."/>
            <person name="Wu Y.Y."/>
            <person name="Manikprabhu D."/>
            <person name="Li W.J."/>
            <person name="Zhang Y.X."/>
        </authorList>
    </citation>
    <scope>NUCLEOTIDE SEQUENCE [LARGE SCALE GENOMIC DNA]</scope>
    <source>
        <strain evidence="1 2">JCM 30743</strain>
    </source>
</reference>
<name>A0A417YBT2_9BACI</name>
<evidence type="ECO:0008006" key="3">
    <source>
        <dbReference type="Google" id="ProtNLM"/>
    </source>
</evidence>
<evidence type="ECO:0000313" key="2">
    <source>
        <dbReference type="Proteomes" id="UP000284416"/>
    </source>
</evidence>
<organism evidence="1 2">
    <name type="scientific">Neobacillus notoginsengisoli</name>
    <dbReference type="NCBI Taxonomy" id="1578198"/>
    <lineage>
        <taxon>Bacteria</taxon>
        <taxon>Bacillati</taxon>
        <taxon>Bacillota</taxon>
        <taxon>Bacilli</taxon>
        <taxon>Bacillales</taxon>
        <taxon>Bacillaceae</taxon>
        <taxon>Neobacillus</taxon>
    </lineage>
</organism>
<proteinExistence type="predicted"/>
<protein>
    <recommendedName>
        <fullName evidence="3">C2H2-type domain-containing protein</fullName>
    </recommendedName>
</protein>
<keyword evidence="2" id="KW-1185">Reference proteome</keyword>
<sequence length="61" mass="6731">NMENGDGSNKERELLCVLAEGSSISRVDGQGLIEMCDGCGKVFMASRLRQHIRDGKCTREE</sequence>